<gene>
    <name evidence="2" type="ORF">BGZ97_007856</name>
</gene>
<dbReference type="EMBL" id="JAAAIN010003523">
    <property type="protein sequence ID" value="KAG0285309.1"/>
    <property type="molecule type" value="Genomic_DNA"/>
</dbReference>
<proteinExistence type="predicted"/>
<feature type="region of interest" description="Disordered" evidence="1">
    <location>
        <begin position="265"/>
        <end position="313"/>
    </location>
</feature>
<evidence type="ECO:0000313" key="2">
    <source>
        <dbReference type="EMBL" id="KAG0285309.1"/>
    </source>
</evidence>
<name>A0A9P6UER8_9FUNG</name>
<dbReference type="OrthoDB" id="10251809at2759"/>
<evidence type="ECO:0008006" key="4">
    <source>
        <dbReference type="Google" id="ProtNLM"/>
    </source>
</evidence>
<organism evidence="2 3">
    <name type="scientific">Linnemannia gamsii</name>
    <dbReference type="NCBI Taxonomy" id="64522"/>
    <lineage>
        <taxon>Eukaryota</taxon>
        <taxon>Fungi</taxon>
        <taxon>Fungi incertae sedis</taxon>
        <taxon>Mucoromycota</taxon>
        <taxon>Mortierellomycotina</taxon>
        <taxon>Mortierellomycetes</taxon>
        <taxon>Mortierellales</taxon>
        <taxon>Mortierellaceae</taxon>
        <taxon>Linnemannia</taxon>
    </lineage>
</organism>
<feature type="compositionally biased region" description="Basic and acidic residues" evidence="1">
    <location>
        <begin position="267"/>
        <end position="277"/>
    </location>
</feature>
<reference evidence="2" key="1">
    <citation type="journal article" date="2020" name="Fungal Divers.">
        <title>Resolving the Mortierellaceae phylogeny through synthesis of multi-gene phylogenetics and phylogenomics.</title>
        <authorList>
            <person name="Vandepol N."/>
            <person name="Liber J."/>
            <person name="Desiro A."/>
            <person name="Na H."/>
            <person name="Kennedy M."/>
            <person name="Barry K."/>
            <person name="Grigoriev I.V."/>
            <person name="Miller A.N."/>
            <person name="O'Donnell K."/>
            <person name="Stajich J.E."/>
            <person name="Bonito G."/>
        </authorList>
    </citation>
    <scope>NUCLEOTIDE SEQUENCE</scope>
    <source>
        <strain evidence="2">NVP60</strain>
    </source>
</reference>
<sequence>MALDLAISWNSTSPAWIKLKDGPIQTLNTAAFSSDEQAIFTFNVLNTNSAWVYNVQNNTWRESKTLTFETAGYSGITAVTDPNTGLIFLAGGYEDPNAYWPYRRFMDVVDPITQTFRTVDLPDPLKFFTYRSYYGNEDGTIIAIYGGDLNEITVGELWTLNLVTSTWSQGLTGSPRKNAACTIAGGYLLVWGGMMGGGKVAPTDMVIYNLNTSSYETQYTPPAYYKDLTPPSPLTRTKAPWDTGDWPKSLTSRVTVGIVLIRRRRKQGEPEGRKGLRDNNTQRGLKGLLGDGGGRGFGKRAKNSPQESNEDDELARTLQELVDQEMELAQKRQMLVLHHQESNPRPPMDQKRGPTAVMGGKEEVHRLPPPPPSRLSPGESHSASYSVENLNDRRTVQAVSGPFDMYHSDRYADDGPRRHSELAQDVIEPLYGPSPTVCNSIPDLVFEPSPDVGMDWTKQQKSNHPHAVVDPSGLVIQH</sequence>
<dbReference type="AlphaFoldDB" id="A0A9P6UER8"/>
<feature type="region of interest" description="Disordered" evidence="1">
    <location>
        <begin position="340"/>
        <end position="384"/>
    </location>
</feature>
<comment type="caution">
    <text evidence="2">The sequence shown here is derived from an EMBL/GenBank/DDBJ whole genome shotgun (WGS) entry which is preliminary data.</text>
</comment>
<dbReference type="InterPro" id="IPR011043">
    <property type="entry name" value="Gal_Oxase/kelch_b-propeller"/>
</dbReference>
<protein>
    <recommendedName>
        <fullName evidence="4">Galactose oxidase</fullName>
    </recommendedName>
</protein>
<feature type="region of interest" description="Disordered" evidence="1">
    <location>
        <begin position="455"/>
        <end position="478"/>
    </location>
</feature>
<feature type="compositionally biased region" description="Basic and acidic residues" evidence="1">
    <location>
        <begin position="340"/>
        <end position="352"/>
    </location>
</feature>
<accession>A0A9P6UER8</accession>
<evidence type="ECO:0000313" key="3">
    <source>
        <dbReference type="Proteomes" id="UP000823405"/>
    </source>
</evidence>
<dbReference type="Proteomes" id="UP000823405">
    <property type="component" value="Unassembled WGS sequence"/>
</dbReference>
<keyword evidence="3" id="KW-1185">Reference proteome</keyword>
<dbReference type="SUPFAM" id="SSF50965">
    <property type="entry name" value="Galactose oxidase, central domain"/>
    <property type="match status" value="1"/>
</dbReference>
<dbReference type="Gene3D" id="2.120.10.80">
    <property type="entry name" value="Kelch-type beta propeller"/>
    <property type="match status" value="1"/>
</dbReference>
<dbReference type="InterPro" id="IPR015915">
    <property type="entry name" value="Kelch-typ_b-propeller"/>
</dbReference>
<evidence type="ECO:0000256" key="1">
    <source>
        <dbReference type="SAM" id="MobiDB-lite"/>
    </source>
</evidence>
<feature type="compositionally biased region" description="Gly residues" evidence="1">
    <location>
        <begin position="287"/>
        <end position="296"/>
    </location>
</feature>